<protein>
    <recommendedName>
        <fullName evidence="2 9">Histone deacetylase</fullName>
        <ecNumber evidence="2 9">3.5.1.98</ecNumber>
    </recommendedName>
</protein>
<evidence type="ECO:0000256" key="2">
    <source>
        <dbReference type="ARBA" id="ARBA00012111"/>
    </source>
</evidence>
<dbReference type="STRING" id="48269.A0A183LYZ6"/>
<feature type="region of interest" description="Disordered" evidence="10">
    <location>
        <begin position="356"/>
        <end position="430"/>
    </location>
</feature>
<dbReference type="EC" id="3.5.1.98" evidence="2 9"/>
<dbReference type="GO" id="GO:0016581">
    <property type="term" value="C:NuRD complex"/>
    <property type="evidence" value="ECO:0007669"/>
    <property type="project" value="TreeGrafter"/>
</dbReference>
<keyword evidence="7 9" id="KW-0804">Transcription</keyword>
<evidence type="ECO:0000256" key="10">
    <source>
        <dbReference type="SAM" id="MobiDB-lite"/>
    </source>
</evidence>
<keyword evidence="6 9" id="KW-0805">Transcription regulation</keyword>
<comment type="catalytic activity">
    <reaction evidence="9">
        <text>N(6)-acetyl-L-lysyl-[histone] + H2O = L-lysyl-[histone] + acetate</text>
        <dbReference type="Rhea" id="RHEA:58196"/>
        <dbReference type="Rhea" id="RHEA-COMP:9845"/>
        <dbReference type="Rhea" id="RHEA-COMP:11338"/>
        <dbReference type="ChEBI" id="CHEBI:15377"/>
        <dbReference type="ChEBI" id="CHEBI:29969"/>
        <dbReference type="ChEBI" id="CHEBI:30089"/>
        <dbReference type="ChEBI" id="CHEBI:61930"/>
        <dbReference type="EC" id="3.5.1.98"/>
    </reaction>
</comment>
<feature type="compositionally biased region" description="Basic and acidic residues" evidence="10">
    <location>
        <begin position="379"/>
        <end position="397"/>
    </location>
</feature>
<dbReference type="SUPFAM" id="SSF52768">
    <property type="entry name" value="Arginase/deacetylase"/>
    <property type="match status" value="1"/>
</dbReference>
<dbReference type="InterPro" id="IPR023696">
    <property type="entry name" value="Ureohydrolase_dom_sf"/>
</dbReference>
<organism evidence="11 12">
    <name type="scientific">Schistosoma margrebowiei</name>
    <dbReference type="NCBI Taxonomy" id="48269"/>
    <lineage>
        <taxon>Eukaryota</taxon>
        <taxon>Metazoa</taxon>
        <taxon>Spiralia</taxon>
        <taxon>Lophotrochozoa</taxon>
        <taxon>Platyhelminthes</taxon>
        <taxon>Trematoda</taxon>
        <taxon>Digenea</taxon>
        <taxon>Strigeidida</taxon>
        <taxon>Schistosomatoidea</taxon>
        <taxon>Schistosomatidae</taxon>
        <taxon>Schistosoma</taxon>
    </lineage>
</organism>
<dbReference type="FunFam" id="3.40.800.20:FF:000035">
    <property type="entry name" value="Histone deacetylase 17"/>
    <property type="match status" value="1"/>
</dbReference>
<dbReference type="Gene3D" id="3.40.800.20">
    <property type="entry name" value="Histone deacetylase domain"/>
    <property type="match status" value="2"/>
</dbReference>
<evidence type="ECO:0000256" key="5">
    <source>
        <dbReference type="ARBA" id="ARBA00022853"/>
    </source>
</evidence>
<evidence type="ECO:0000313" key="11">
    <source>
        <dbReference type="EMBL" id="VDO84430.1"/>
    </source>
</evidence>
<dbReference type="PANTHER" id="PTHR10625">
    <property type="entry name" value="HISTONE DEACETYLASE HDAC1-RELATED"/>
    <property type="match status" value="1"/>
</dbReference>
<feature type="compositionally biased region" description="Basic and acidic residues" evidence="10">
    <location>
        <begin position="412"/>
        <end position="430"/>
    </location>
</feature>
<keyword evidence="5 9" id="KW-0156">Chromatin regulator</keyword>
<dbReference type="PANTHER" id="PTHR10625:SF10">
    <property type="entry name" value="HISTONE DEACETYLASE HDAC1"/>
    <property type="match status" value="1"/>
</dbReference>
<comment type="similarity">
    <text evidence="9">Belongs to the histone deacetylase family. HD Type 1 subfamily.</text>
</comment>
<evidence type="ECO:0000256" key="8">
    <source>
        <dbReference type="ARBA" id="ARBA00023242"/>
    </source>
</evidence>
<evidence type="ECO:0000256" key="4">
    <source>
        <dbReference type="ARBA" id="ARBA00022801"/>
    </source>
</evidence>
<gene>
    <name evidence="11" type="ORF">SMRZ_LOCUS9021</name>
</gene>
<dbReference type="InterPro" id="IPR000286">
    <property type="entry name" value="HDACs"/>
</dbReference>
<dbReference type="PRINTS" id="PR01270">
    <property type="entry name" value="HDASUPER"/>
</dbReference>
<evidence type="ECO:0000256" key="6">
    <source>
        <dbReference type="ARBA" id="ARBA00023015"/>
    </source>
</evidence>
<dbReference type="InterPro" id="IPR037138">
    <property type="entry name" value="His_deacetylse_dom_sf"/>
</dbReference>
<keyword evidence="3" id="KW-0678">Repressor</keyword>
<evidence type="ECO:0000256" key="7">
    <source>
        <dbReference type="ARBA" id="ARBA00023163"/>
    </source>
</evidence>
<dbReference type="Proteomes" id="UP000277204">
    <property type="component" value="Unassembled WGS sequence"/>
</dbReference>
<dbReference type="GO" id="GO:0031507">
    <property type="term" value="P:heterochromatin formation"/>
    <property type="evidence" value="ECO:0007669"/>
    <property type="project" value="TreeGrafter"/>
</dbReference>
<comment type="subcellular location">
    <subcellularLocation>
        <location evidence="1 9">Nucleus</location>
    </subcellularLocation>
</comment>
<evidence type="ECO:0000256" key="9">
    <source>
        <dbReference type="PIRNR" id="PIRNR037913"/>
    </source>
</evidence>
<dbReference type="InterPro" id="IPR003084">
    <property type="entry name" value="HDAC_I/II"/>
</dbReference>
<dbReference type="InterPro" id="IPR023801">
    <property type="entry name" value="His_deacetylse_dom"/>
</dbReference>
<proteinExistence type="inferred from homology"/>
<name>A0A183LYZ6_9TREM</name>
<dbReference type="AlphaFoldDB" id="A0A183LYZ6"/>
<dbReference type="Pfam" id="PF00850">
    <property type="entry name" value="Hist_deacetyl"/>
    <property type="match status" value="1"/>
</dbReference>
<evidence type="ECO:0000256" key="3">
    <source>
        <dbReference type="ARBA" id="ARBA00022491"/>
    </source>
</evidence>
<feature type="compositionally biased region" description="Low complexity" evidence="10">
    <location>
        <begin position="400"/>
        <end position="411"/>
    </location>
</feature>
<dbReference type="EMBL" id="UZAI01004119">
    <property type="protein sequence ID" value="VDO84430.1"/>
    <property type="molecule type" value="Genomic_DNA"/>
</dbReference>
<evidence type="ECO:0000256" key="1">
    <source>
        <dbReference type="ARBA" id="ARBA00004123"/>
    </source>
</evidence>
<keyword evidence="4 9" id="KW-0378">Hydrolase</keyword>
<dbReference type="PIRSF" id="PIRSF037913">
    <property type="entry name" value="His_deacetylse_1"/>
    <property type="match status" value="1"/>
</dbReference>
<keyword evidence="12" id="KW-1185">Reference proteome</keyword>
<evidence type="ECO:0000313" key="12">
    <source>
        <dbReference type="Proteomes" id="UP000277204"/>
    </source>
</evidence>
<keyword evidence="8 9" id="KW-0539">Nucleus</keyword>
<accession>A0A183LYZ6</accession>
<dbReference type="PRINTS" id="PR01271">
    <property type="entry name" value="HISDACETLASE"/>
</dbReference>
<dbReference type="GO" id="GO:0141221">
    <property type="term" value="F:histone deacetylase activity, hydrolytic mechanism"/>
    <property type="evidence" value="ECO:0007669"/>
    <property type="project" value="UniProtKB-EC"/>
</dbReference>
<sequence length="430" mass="48344">MESASTKKVCYYYDGDIGNYYYGQGHPMKPHRIRMTHNLLLNYGLYRKMEVYRPSKAYSEDMTRFHSDEYVKFLKNVRPDNMHEFNKQMQRFNVGEDCPVFDGLFEFCQLSAGGSIAAAVKLNKQQTDIAINWGGGLHHAKKSEASGFCYINDIVIGILELLKYHQRVLYVDIDIHHGDGVEVMETFRPGAVVLQCGADSLCGDRLGCFNLSLKGHGKCVEFIRSFPLPLLLVGGGGYTIRNVARCWTNETSIALATEIPNDLPYNDYYEYFGPDFKLHISPSNMANQNTNEYLEHIKTKLFENLRMIPHCPSVQMQDIPDDIVDFDENDAVAKDLADPDKRISIMAADKAIMPNNEFFDDPEEGSGLGGTTLRSGKSASRDVQNHRDQPKRARTDEDASSSTTKPSSKEGSGSKKTDSTSDKVKSVCHH</sequence>
<reference evidence="11 12" key="1">
    <citation type="submission" date="2018-11" db="EMBL/GenBank/DDBJ databases">
        <authorList>
            <consortium name="Pathogen Informatics"/>
        </authorList>
    </citation>
    <scope>NUCLEOTIDE SEQUENCE [LARGE SCALE GENOMIC DNA]</scope>
    <source>
        <strain evidence="11 12">Zambia</strain>
    </source>
</reference>